<sequence length="254" mass="29241">MNRSITHKKEPSSVGLKSRISSISSETVKSTKPQRKGDELESFHGRRRALKEFYKLQKEQLKQMETKVGAAEEANKSSMKEEEQQNEEDNRKLVLTVDNFDEYVKKVDFIRLLKEEDEILEELGNNQSEIKSIIYNNYYELIKINEILMNMKRNDDEDGGNEIKSVETNLNNVKKSLGTLKEVDLGALEETKRDKIDRKVVEDMCKGINRMILGRGGKEIVDGIDGVLPELSGESLILQMNEVKERRADKKMSR</sequence>
<name>A0A875RYE6_EENNA</name>
<dbReference type="Pfam" id="PF08700">
    <property type="entry name" value="VPS51_Exo84_N"/>
    <property type="match status" value="1"/>
</dbReference>
<dbReference type="OrthoDB" id="203678at2759"/>
<evidence type="ECO:0000256" key="1">
    <source>
        <dbReference type="SAM" id="MobiDB-lite"/>
    </source>
</evidence>
<accession>A0A875RYE6</accession>
<dbReference type="GeneID" id="62194442"/>
<dbReference type="Proteomes" id="UP000662931">
    <property type="component" value="Chromosome 1"/>
</dbReference>
<proteinExistence type="predicted"/>
<gene>
    <name evidence="2" type="ORF">FOA43_001041</name>
</gene>
<dbReference type="AlphaFoldDB" id="A0A875RYE6"/>
<protein>
    <submittedName>
        <fullName evidence="2">Uncharacterized protein</fullName>
    </submittedName>
</protein>
<dbReference type="KEGG" id="bnn:FOA43_001041"/>
<reference evidence="2" key="1">
    <citation type="submission" date="2020-10" db="EMBL/GenBank/DDBJ databases">
        <authorList>
            <person name="Roach M.J.R."/>
        </authorList>
    </citation>
    <scope>NUCLEOTIDE SEQUENCE</scope>
    <source>
        <strain evidence="2">CBS 1945</strain>
    </source>
</reference>
<feature type="region of interest" description="Disordered" evidence="1">
    <location>
        <begin position="64"/>
        <end position="89"/>
    </location>
</feature>
<evidence type="ECO:0000313" key="2">
    <source>
        <dbReference type="EMBL" id="QPG73728.1"/>
    </source>
</evidence>
<dbReference type="EMBL" id="CP064812">
    <property type="protein sequence ID" value="QPG73728.1"/>
    <property type="molecule type" value="Genomic_DNA"/>
</dbReference>
<dbReference type="RefSeq" id="XP_038777293.1">
    <property type="nucleotide sequence ID" value="XM_038921365.1"/>
</dbReference>
<keyword evidence="3" id="KW-1185">Reference proteome</keyword>
<feature type="compositionally biased region" description="Basic and acidic residues" evidence="1">
    <location>
        <begin position="73"/>
        <end position="89"/>
    </location>
</feature>
<evidence type="ECO:0000313" key="3">
    <source>
        <dbReference type="Proteomes" id="UP000662931"/>
    </source>
</evidence>
<feature type="region of interest" description="Disordered" evidence="1">
    <location>
        <begin position="1"/>
        <end position="43"/>
    </location>
</feature>
<organism evidence="2 3">
    <name type="scientific">Eeniella nana</name>
    <name type="common">Yeast</name>
    <name type="synonym">Brettanomyces nanus</name>
    <dbReference type="NCBI Taxonomy" id="13502"/>
    <lineage>
        <taxon>Eukaryota</taxon>
        <taxon>Fungi</taxon>
        <taxon>Dikarya</taxon>
        <taxon>Ascomycota</taxon>
        <taxon>Saccharomycotina</taxon>
        <taxon>Pichiomycetes</taxon>
        <taxon>Pichiales</taxon>
        <taxon>Pichiaceae</taxon>
        <taxon>Brettanomyces</taxon>
    </lineage>
</organism>
<feature type="compositionally biased region" description="Polar residues" evidence="1">
    <location>
        <begin position="19"/>
        <end position="31"/>
    </location>
</feature>